<feature type="region of interest" description="Disordered" evidence="2">
    <location>
        <begin position="1155"/>
        <end position="1200"/>
    </location>
</feature>
<keyword evidence="1" id="KW-0862">Zinc</keyword>
<dbReference type="GO" id="GO:0008270">
    <property type="term" value="F:zinc ion binding"/>
    <property type="evidence" value="ECO:0007669"/>
    <property type="project" value="UniProtKB-KW"/>
</dbReference>
<dbReference type="InterPro" id="IPR041078">
    <property type="entry name" value="Plavaka"/>
</dbReference>
<feature type="compositionally biased region" description="Basic and acidic residues" evidence="2">
    <location>
        <begin position="1155"/>
        <end position="1166"/>
    </location>
</feature>
<dbReference type="InParanoid" id="A0A0D0A486"/>
<feature type="domain" description="C2H2-type" evidence="3">
    <location>
        <begin position="6"/>
        <end position="34"/>
    </location>
</feature>
<reference evidence="4 5" key="1">
    <citation type="submission" date="2014-04" db="EMBL/GenBank/DDBJ databases">
        <authorList>
            <consortium name="DOE Joint Genome Institute"/>
            <person name="Kuo A."/>
            <person name="Ruytinx J."/>
            <person name="Rineau F."/>
            <person name="Colpaert J."/>
            <person name="Kohler A."/>
            <person name="Nagy L.G."/>
            <person name="Floudas D."/>
            <person name="Copeland A."/>
            <person name="Barry K.W."/>
            <person name="Cichocki N."/>
            <person name="Veneault-Fourrey C."/>
            <person name="LaButti K."/>
            <person name="Lindquist E.A."/>
            <person name="Lipzen A."/>
            <person name="Lundell T."/>
            <person name="Morin E."/>
            <person name="Murat C."/>
            <person name="Sun H."/>
            <person name="Tunlid A."/>
            <person name="Henrissat B."/>
            <person name="Grigoriev I.V."/>
            <person name="Hibbett D.S."/>
            <person name="Martin F."/>
            <person name="Nordberg H.P."/>
            <person name="Cantor M.N."/>
            <person name="Hua S.X."/>
        </authorList>
    </citation>
    <scope>NUCLEOTIDE SEQUENCE [LARGE SCALE GENOMIC DNA]</scope>
    <source>
        <strain evidence="4 5">UH-Slu-Lm8-n1</strain>
    </source>
</reference>
<dbReference type="EMBL" id="KN835528">
    <property type="protein sequence ID" value="KIK36451.1"/>
    <property type="molecule type" value="Genomic_DNA"/>
</dbReference>
<keyword evidence="5" id="KW-1185">Reference proteome</keyword>
<dbReference type="HOGENOM" id="CLU_002498_0_0_1"/>
<dbReference type="Proteomes" id="UP000054485">
    <property type="component" value="Unassembled WGS sequence"/>
</dbReference>
<dbReference type="STRING" id="930992.A0A0D0A486"/>
<evidence type="ECO:0000256" key="2">
    <source>
        <dbReference type="SAM" id="MobiDB-lite"/>
    </source>
</evidence>
<evidence type="ECO:0000256" key="1">
    <source>
        <dbReference type="PROSITE-ProRule" id="PRU00042"/>
    </source>
</evidence>
<dbReference type="OrthoDB" id="3269417at2759"/>
<keyword evidence="1" id="KW-0479">Metal-binding</keyword>
<feature type="region of interest" description="Disordered" evidence="2">
    <location>
        <begin position="120"/>
        <end position="139"/>
    </location>
</feature>
<feature type="compositionally biased region" description="Acidic residues" evidence="2">
    <location>
        <begin position="1180"/>
        <end position="1192"/>
    </location>
</feature>
<feature type="compositionally biased region" description="Polar residues" evidence="2">
    <location>
        <begin position="774"/>
        <end position="788"/>
    </location>
</feature>
<proteinExistence type="predicted"/>
<sequence length="1226" mass="141141">MSLSNYTCHCKRTFTAQNHFSQHQRSCSHTKKRLTSAISSFKEFIGRRKKARISPGLVGGDGSPSDMSDVVTAHLSSNDANRSAATHHCDAQDVSLAQRRTRRQNRQLPLRFRDVLPQAPPTVPMEVRNEPPESIGSVITSDERPALPLRTIFRTRPNIFGLVRQYCSSVPPSHDPEESVALADLSLIPGSHSPTEEPCALAALSSDSQRYHPYPNRSSFQLGDWYWNQGVQKSQGDFTSLLDILSDETFKSADVTSTHWKKINCQLGANEYDNDDVDEWEDEDAGWKKSSISIDVPFSRTSDTPGPQSYQATNLYHRSLVAVIREKLANARDNKLFHYEPYQLCWKPPHLDGEVPIYGDMYTSPAFLEAHSQLQDLPGEPGCDLPRVVVGLMFWSDATQLTTFGNAKLWPTYMYFANESKYRRCKPSCNLSNHVAYFETLPESFKDFAGRSSDGATHCRRELFQAQWNVLLDDEFIEAYTHGIVIHCCDGIIRRFYPRVFTYSADYPEKVLIATVRNLGGCPCPRCLIPKDRIQNMGRPQDRKQRETLERSAQSREHLVSTARKLIYEKNYAVGSAPVENILKAQSWVPTLNAFIDRLGTMGFNIFHALVVDLLHEFEIGVWKMLFTHLLRILSAQDKGLIDRLDKRYRQIPTFGAATIWKFSANASEMTHMAARNFEDLLQCSIPVFDGLLPEPHNRIVLELLFTMAHWHGLAKARMHSDLTLEIMDEVTSTLGRQFRQFKNTVCAAYQTRELPREAEAHAKRLVKKAGKESTGQKGKGSSSIAARGQNVQRTKVFNFQTYKFHALGDYVSTIRRYGTSDSYSTEPGELEHRSPKARYRRTDRRSFVKQLTRIERRQTRIRRIRDRIIHRPHVEISELATRPEAHHHIGLTQKYHTHIGSYLRSLQGDSAIIVSLIMLRRENFNILSQNFVPKLKSHLLRRVNMSKDSINEHDTNTIIIKDDRMYRHNIARINYTTYDVRRSQDVINPRTSHCNVMVLRPYTDIQDEGHRYMYAKVIGIYHVNVIFIGNGMIDYTPLRMEFLWVRWYEPIDQHSTWETSTLDRLTFPPLAHENSFDFLDPADVLRGCHIIPRFSSHKKHVDGLGVSASAGDKDDWNEYFVNRFVDRDMLMRFHFGLGVGHVYSHRCNAQAMHQRDDSAVQRRVEESDDEDSQSRDENESMQDDEDDDDVQMMDPADQWYGSSQELLVEQFEAMYESELELDYEN</sequence>
<dbReference type="PROSITE" id="PS50157">
    <property type="entry name" value="ZINC_FINGER_C2H2_2"/>
    <property type="match status" value="1"/>
</dbReference>
<dbReference type="AlphaFoldDB" id="A0A0D0A486"/>
<reference evidence="5" key="2">
    <citation type="submission" date="2015-01" db="EMBL/GenBank/DDBJ databases">
        <title>Evolutionary Origins and Diversification of the Mycorrhizal Mutualists.</title>
        <authorList>
            <consortium name="DOE Joint Genome Institute"/>
            <consortium name="Mycorrhizal Genomics Consortium"/>
            <person name="Kohler A."/>
            <person name="Kuo A."/>
            <person name="Nagy L.G."/>
            <person name="Floudas D."/>
            <person name="Copeland A."/>
            <person name="Barry K.W."/>
            <person name="Cichocki N."/>
            <person name="Veneault-Fourrey C."/>
            <person name="LaButti K."/>
            <person name="Lindquist E.A."/>
            <person name="Lipzen A."/>
            <person name="Lundell T."/>
            <person name="Morin E."/>
            <person name="Murat C."/>
            <person name="Riley R."/>
            <person name="Ohm R."/>
            <person name="Sun H."/>
            <person name="Tunlid A."/>
            <person name="Henrissat B."/>
            <person name="Grigoriev I.V."/>
            <person name="Hibbett D.S."/>
            <person name="Martin F."/>
        </authorList>
    </citation>
    <scope>NUCLEOTIDE SEQUENCE [LARGE SCALE GENOMIC DNA]</scope>
    <source>
        <strain evidence="5">UH-Slu-Lm8-n1</strain>
    </source>
</reference>
<evidence type="ECO:0000313" key="5">
    <source>
        <dbReference type="Proteomes" id="UP000054485"/>
    </source>
</evidence>
<gene>
    <name evidence="4" type="ORF">CY34DRAFT_94346</name>
</gene>
<organism evidence="4 5">
    <name type="scientific">Suillus luteus UH-Slu-Lm8-n1</name>
    <dbReference type="NCBI Taxonomy" id="930992"/>
    <lineage>
        <taxon>Eukaryota</taxon>
        <taxon>Fungi</taxon>
        <taxon>Dikarya</taxon>
        <taxon>Basidiomycota</taxon>
        <taxon>Agaricomycotina</taxon>
        <taxon>Agaricomycetes</taxon>
        <taxon>Agaricomycetidae</taxon>
        <taxon>Boletales</taxon>
        <taxon>Suillineae</taxon>
        <taxon>Suillaceae</taxon>
        <taxon>Suillus</taxon>
    </lineage>
</organism>
<name>A0A0D0A486_9AGAM</name>
<keyword evidence="1" id="KW-0863">Zinc-finger</keyword>
<dbReference type="InterPro" id="IPR013087">
    <property type="entry name" value="Znf_C2H2_type"/>
</dbReference>
<feature type="region of interest" description="Disordered" evidence="2">
    <location>
        <begin position="765"/>
        <end position="788"/>
    </location>
</feature>
<accession>A0A0D0A486</accession>
<evidence type="ECO:0000313" key="4">
    <source>
        <dbReference type="EMBL" id="KIK36451.1"/>
    </source>
</evidence>
<protein>
    <recommendedName>
        <fullName evidence="3">C2H2-type domain-containing protein</fullName>
    </recommendedName>
</protein>
<evidence type="ECO:0000259" key="3">
    <source>
        <dbReference type="PROSITE" id="PS50157"/>
    </source>
</evidence>
<dbReference type="Pfam" id="PF18759">
    <property type="entry name" value="Plavaka"/>
    <property type="match status" value="1"/>
</dbReference>